<evidence type="ECO:0000313" key="2">
    <source>
        <dbReference type="Proteomes" id="UP001150879"/>
    </source>
</evidence>
<dbReference type="Proteomes" id="UP001150879">
    <property type="component" value="Unassembled WGS sequence"/>
</dbReference>
<protein>
    <submittedName>
        <fullName evidence="1">Uncharacterized protein</fullName>
    </submittedName>
</protein>
<dbReference type="AlphaFoldDB" id="A0A9W9N0D2"/>
<reference evidence="1" key="2">
    <citation type="journal article" date="2023" name="IMA Fungus">
        <title>Comparative genomic study of the Penicillium genus elucidates a diverse pangenome and 15 lateral gene transfer events.</title>
        <authorList>
            <person name="Petersen C."/>
            <person name="Sorensen T."/>
            <person name="Nielsen M.R."/>
            <person name="Sondergaard T.E."/>
            <person name="Sorensen J.L."/>
            <person name="Fitzpatrick D.A."/>
            <person name="Frisvad J.C."/>
            <person name="Nielsen K.L."/>
        </authorList>
    </citation>
    <scope>NUCLEOTIDE SEQUENCE</scope>
    <source>
        <strain evidence="1">IBT 16849</strain>
    </source>
</reference>
<proteinExistence type="predicted"/>
<evidence type="ECO:0000313" key="1">
    <source>
        <dbReference type="EMBL" id="KAJ5210852.1"/>
    </source>
</evidence>
<dbReference type="EMBL" id="JAPQKP010000001">
    <property type="protein sequence ID" value="KAJ5210852.1"/>
    <property type="molecule type" value="Genomic_DNA"/>
</dbReference>
<organism evidence="1 2">
    <name type="scientific">Penicillium cf. griseofulvum</name>
    <dbReference type="NCBI Taxonomy" id="2972120"/>
    <lineage>
        <taxon>Eukaryota</taxon>
        <taxon>Fungi</taxon>
        <taxon>Dikarya</taxon>
        <taxon>Ascomycota</taxon>
        <taxon>Pezizomycotina</taxon>
        <taxon>Eurotiomycetes</taxon>
        <taxon>Eurotiomycetidae</taxon>
        <taxon>Eurotiales</taxon>
        <taxon>Aspergillaceae</taxon>
        <taxon>Penicillium</taxon>
    </lineage>
</organism>
<gene>
    <name evidence="1" type="ORF">N7472_000991</name>
</gene>
<sequence length="61" mass="6895">MWSTAPFRANINSEQVYVADETGVQGRFQHAVGHIVGTRRNYDNTPDVTIVSQNIPTHLQR</sequence>
<keyword evidence="2" id="KW-1185">Reference proteome</keyword>
<accession>A0A9W9N0D2</accession>
<comment type="caution">
    <text evidence="1">The sequence shown here is derived from an EMBL/GenBank/DDBJ whole genome shotgun (WGS) entry which is preliminary data.</text>
</comment>
<name>A0A9W9N0D2_9EURO</name>
<reference evidence="1" key="1">
    <citation type="submission" date="2022-11" db="EMBL/GenBank/DDBJ databases">
        <authorList>
            <person name="Petersen C."/>
        </authorList>
    </citation>
    <scope>NUCLEOTIDE SEQUENCE</scope>
    <source>
        <strain evidence="1">IBT 16849</strain>
    </source>
</reference>